<evidence type="ECO:0000313" key="3">
    <source>
        <dbReference type="Proteomes" id="UP000468443"/>
    </source>
</evidence>
<keyword evidence="1" id="KW-0472">Membrane</keyword>
<dbReference type="EMBL" id="JAABOP010000002">
    <property type="protein sequence ID" value="NER10916.1"/>
    <property type="molecule type" value="Genomic_DNA"/>
</dbReference>
<dbReference type="Proteomes" id="UP000468443">
    <property type="component" value="Unassembled WGS sequence"/>
</dbReference>
<accession>A0A6P0UL03</accession>
<gene>
    <name evidence="2" type="ORF">GWK09_10345</name>
</gene>
<evidence type="ECO:0008006" key="4">
    <source>
        <dbReference type="Google" id="ProtNLM"/>
    </source>
</evidence>
<protein>
    <recommendedName>
        <fullName evidence="4">Cardiolipin synthase N-terminal domain-containing protein</fullName>
    </recommendedName>
</protein>
<organism evidence="2 3">
    <name type="scientific">Muriicola jejuensis</name>
    <dbReference type="NCBI Taxonomy" id="504488"/>
    <lineage>
        <taxon>Bacteria</taxon>
        <taxon>Pseudomonadati</taxon>
        <taxon>Bacteroidota</taxon>
        <taxon>Flavobacteriia</taxon>
        <taxon>Flavobacteriales</taxon>
        <taxon>Flavobacteriaceae</taxon>
        <taxon>Muriicola</taxon>
    </lineage>
</organism>
<evidence type="ECO:0000256" key="1">
    <source>
        <dbReference type="SAM" id="Phobius"/>
    </source>
</evidence>
<feature type="transmembrane region" description="Helical" evidence="1">
    <location>
        <begin position="12"/>
        <end position="34"/>
    </location>
</feature>
<sequence>MLRNKFWQAFFAIGPIAMLVLGLIGYFVFLFMLISRINHLEHGPGNFPENWILGNLGIIVFFVLIAVLISFGSLIYYIVHAAYNPNLKQNNLLLVWILLFIFANGLGQLIYWIIEVVGKRDQQES</sequence>
<dbReference type="RefSeq" id="WP_163693316.1">
    <property type="nucleotide sequence ID" value="NZ_FXTW01000002.1"/>
</dbReference>
<feature type="transmembrane region" description="Helical" evidence="1">
    <location>
        <begin position="54"/>
        <end position="79"/>
    </location>
</feature>
<keyword evidence="1" id="KW-0812">Transmembrane</keyword>
<keyword evidence="1" id="KW-1133">Transmembrane helix</keyword>
<proteinExistence type="predicted"/>
<reference evidence="2 3" key="1">
    <citation type="submission" date="2020-01" db="EMBL/GenBank/DDBJ databases">
        <title>Muriicola jejuensis KCTC 22299.</title>
        <authorList>
            <person name="Wang G."/>
        </authorList>
    </citation>
    <scope>NUCLEOTIDE SEQUENCE [LARGE SCALE GENOMIC DNA]</scope>
    <source>
        <strain evidence="2 3">KCTC 22299</strain>
    </source>
</reference>
<dbReference type="AlphaFoldDB" id="A0A6P0UL03"/>
<keyword evidence="3" id="KW-1185">Reference proteome</keyword>
<feature type="transmembrane region" description="Helical" evidence="1">
    <location>
        <begin position="91"/>
        <end position="114"/>
    </location>
</feature>
<comment type="caution">
    <text evidence="2">The sequence shown here is derived from an EMBL/GenBank/DDBJ whole genome shotgun (WGS) entry which is preliminary data.</text>
</comment>
<evidence type="ECO:0000313" key="2">
    <source>
        <dbReference type="EMBL" id="NER10916.1"/>
    </source>
</evidence>
<name>A0A6P0UL03_9FLAO</name>